<accession>A0A1D1Z7F8</accession>
<evidence type="ECO:0000313" key="1">
    <source>
        <dbReference type="EMBL" id="JAT54408.1"/>
    </source>
</evidence>
<protein>
    <submittedName>
        <fullName evidence="2">Mediator of RNA polymerase II transcription subunit 14</fullName>
    </submittedName>
</protein>
<evidence type="ECO:0000313" key="2">
    <source>
        <dbReference type="EMBL" id="JAT62860.1"/>
    </source>
</evidence>
<gene>
    <name evidence="2" type="primary">MED14_11</name>
    <name evidence="1" type="synonym">MED14_2</name>
    <name evidence="1" type="ORF">g.15764</name>
    <name evidence="2" type="ORF">g.15765</name>
</gene>
<proteinExistence type="predicted"/>
<organism evidence="2">
    <name type="scientific">Anthurium amnicola</name>
    <dbReference type="NCBI Taxonomy" id="1678845"/>
    <lineage>
        <taxon>Eukaryota</taxon>
        <taxon>Viridiplantae</taxon>
        <taxon>Streptophyta</taxon>
        <taxon>Embryophyta</taxon>
        <taxon>Tracheophyta</taxon>
        <taxon>Spermatophyta</taxon>
        <taxon>Magnoliopsida</taxon>
        <taxon>Liliopsida</taxon>
        <taxon>Araceae</taxon>
        <taxon>Pothoideae</taxon>
        <taxon>Potheae</taxon>
        <taxon>Anthurium</taxon>
    </lineage>
</organism>
<dbReference type="EMBL" id="GDJX01005076">
    <property type="protein sequence ID" value="JAT62860.1"/>
    <property type="molecule type" value="Transcribed_RNA"/>
</dbReference>
<name>A0A1D1Z7F8_9ARAE</name>
<reference evidence="2" key="1">
    <citation type="submission" date="2015-07" db="EMBL/GenBank/DDBJ databases">
        <title>Transcriptome Assembly of Anthurium amnicola.</title>
        <authorList>
            <person name="Suzuki J."/>
        </authorList>
    </citation>
    <scope>NUCLEOTIDE SEQUENCE</scope>
</reference>
<dbReference type="EMBL" id="GDJX01013528">
    <property type="protein sequence ID" value="JAT54408.1"/>
    <property type="molecule type" value="Transcribed_RNA"/>
</dbReference>
<feature type="non-terminal residue" evidence="2">
    <location>
        <position position="1"/>
    </location>
</feature>
<sequence>TVEGARRVLQDPNKNFYGQFLYCKRAADRKIGKVAAGTGATATTSSVAPDVQGNMGNNATPGGTMASGGPMELGLAQGFGAAMPFAAQGMQANAAPPMMPAAGQNPAAMMSVPPAMMLKQQVPPVQGYGMGGNAGYHNFGYQGPPVQHSGGFYQGAPMANAPAMGHMGWPMGGY</sequence>
<dbReference type="AlphaFoldDB" id="A0A1D1Z7F8"/>